<name>A0A517M1I2_9BACT</name>
<sequence>MSRLRCEGWWEQQGLGRQPMEDLQIVFREGQVSGSGRDIVGAFTLSGQLQGERALLVKQYLGSHRVDYPGSFDGEGTLQGLWSIDGFGGKWMIHVARDAEANSNREVAEIQDWPPAKA</sequence>
<dbReference type="KEGG" id="ruv:EC9_29280"/>
<evidence type="ECO:0000313" key="2">
    <source>
        <dbReference type="Proteomes" id="UP000319557"/>
    </source>
</evidence>
<organism evidence="1 2">
    <name type="scientific">Rosistilla ulvae</name>
    <dbReference type="NCBI Taxonomy" id="1930277"/>
    <lineage>
        <taxon>Bacteria</taxon>
        <taxon>Pseudomonadati</taxon>
        <taxon>Planctomycetota</taxon>
        <taxon>Planctomycetia</taxon>
        <taxon>Pirellulales</taxon>
        <taxon>Pirellulaceae</taxon>
        <taxon>Rosistilla</taxon>
    </lineage>
</organism>
<reference evidence="1 2" key="1">
    <citation type="submission" date="2019-02" db="EMBL/GenBank/DDBJ databases">
        <title>Deep-cultivation of Planctomycetes and their phenomic and genomic characterization uncovers novel biology.</title>
        <authorList>
            <person name="Wiegand S."/>
            <person name="Jogler M."/>
            <person name="Boedeker C."/>
            <person name="Pinto D."/>
            <person name="Vollmers J."/>
            <person name="Rivas-Marin E."/>
            <person name="Kohn T."/>
            <person name="Peeters S.H."/>
            <person name="Heuer A."/>
            <person name="Rast P."/>
            <person name="Oberbeckmann S."/>
            <person name="Bunk B."/>
            <person name="Jeske O."/>
            <person name="Meyerdierks A."/>
            <person name="Storesund J.E."/>
            <person name="Kallscheuer N."/>
            <person name="Luecker S."/>
            <person name="Lage O.M."/>
            <person name="Pohl T."/>
            <person name="Merkel B.J."/>
            <person name="Hornburger P."/>
            <person name="Mueller R.-W."/>
            <person name="Bruemmer F."/>
            <person name="Labrenz M."/>
            <person name="Spormann A.M."/>
            <person name="Op den Camp H."/>
            <person name="Overmann J."/>
            <person name="Amann R."/>
            <person name="Jetten M.S.M."/>
            <person name="Mascher T."/>
            <person name="Medema M.H."/>
            <person name="Devos D.P."/>
            <person name="Kaster A.-K."/>
            <person name="Ovreas L."/>
            <person name="Rohde M."/>
            <person name="Galperin M.Y."/>
            <person name="Jogler C."/>
        </authorList>
    </citation>
    <scope>NUCLEOTIDE SEQUENCE [LARGE SCALE GENOMIC DNA]</scope>
    <source>
        <strain evidence="1 2">EC9</strain>
    </source>
</reference>
<dbReference type="Proteomes" id="UP000319557">
    <property type="component" value="Chromosome"/>
</dbReference>
<dbReference type="RefSeq" id="WP_145346150.1">
    <property type="nucleotide sequence ID" value="NZ_CP036261.1"/>
</dbReference>
<dbReference type="AlphaFoldDB" id="A0A517M1I2"/>
<dbReference type="EMBL" id="CP036261">
    <property type="protein sequence ID" value="QDS88735.1"/>
    <property type="molecule type" value="Genomic_DNA"/>
</dbReference>
<gene>
    <name evidence="1" type="ORF">EC9_29280</name>
</gene>
<evidence type="ECO:0000313" key="1">
    <source>
        <dbReference type="EMBL" id="QDS88735.1"/>
    </source>
</evidence>
<accession>A0A517M1I2</accession>
<proteinExistence type="predicted"/>
<keyword evidence="2" id="KW-1185">Reference proteome</keyword>
<protein>
    <submittedName>
        <fullName evidence="1">Uncharacterized protein</fullName>
    </submittedName>
</protein>
<dbReference type="OrthoDB" id="280443at2"/>